<organism evidence="8 9">
    <name type="scientific">Pneumocystis wakefieldiae</name>
    <dbReference type="NCBI Taxonomy" id="38082"/>
    <lineage>
        <taxon>Eukaryota</taxon>
        <taxon>Fungi</taxon>
        <taxon>Dikarya</taxon>
        <taxon>Ascomycota</taxon>
        <taxon>Taphrinomycotina</taxon>
        <taxon>Pneumocystomycetes</taxon>
        <taxon>Pneumocystaceae</taxon>
        <taxon>Pneumocystis</taxon>
    </lineage>
</organism>
<evidence type="ECO:0000256" key="1">
    <source>
        <dbReference type="ARBA" id="ARBA00005842"/>
    </source>
</evidence>
<evidence type="ECO:0000256" key="4">
    <source>
        <dbReference type="ARBA" id="ARBA00022840"/>
    </source>
</evidence>
<dbReference type="InterPro" id="IPR030666">
    <property type="entry name" value="IPP_transferase_euk"/>
</dbReference>
<keyword evidence="2 5" id="KW-0808">Transferase</keyword>
<gene>
    <name evidence="8" type="ORF">MERGE_002785</name>
</gene>
<dbReference type="OrthoDB" id="775260at2759"/>
<keyword evidence="3 5" id="KW-0547">Nucleotide-binding</keyword>
<dbReference type="Gene3D" id="3.30.160.60">
    <property type="entry name" value="Classic Zinc Finger"/>
    <property type="match status" value="1"/>
</dbReference>
<sequence>MPISGLLRENVYYIEFFGKFWVYAEITAKYLCYWATGVGKSKLGVALAKAFSGEIINGDAMQIYQGLDILTNKQPLEERQDVRHHLLGYLNITDAYNVFQYEKEALYIIERLHEKKTLPVFIGGTHYYIQSVLFKNALLSEKKAGQEKMLDEKGEKEGSMFDHLLNMSTPDLYSRLKEIDPLIAKRWHPNDRRKIQRSLEIYYETGTRPSVLYNEQRQHSNKREIPRFRTCVFWVYCDYKVLDEILDKRVDEMCRSGLFDEINMMYDVWNTLDKQKLDLNAQKGIWQAIGFKEFLPYLQLPKDSKEQTRNTYLLNAIASMKLATRQYARKQVKWIKNKLYPLCKETGTDIRFYLLDATDLSLWDTQIQNLAISLFSDFLQNKQGPDPLSLNTVAKELLSSEKILDYSSQTDLWKHYICDVCKTSSGAPLVTVGLPQWTIHVQGRRHKKIVAGLKTKTNSLTMKDT</sequence>
<dbReference type="Gene3D" id="3.40.50.300">
    <property type="entry name" value="P-loop containing nucleotide triphosphate hydrolases"/>
    <property type="match status" value="1"/>
</dbReference>
<dbReference type="InterPro" id="IPR018022">
    <property type="entry name" value="IPT"/>
</dbReference>
<dbReference type="Proteomes" id="UP000663699">
    <property type="component" value="Chromosome 6"/>
</dbReference>
<evidence type="ECO:0000313" key="8">
    <source>
        <dbReference type="EMBL" id="QSL65474.1"/>
    </source>
</evidence>
<dbReference type="NCBIfam" id="TIGR00174">
    <property type="entry name" value="miaA"/>
    <property type="match status" value="1"/>
</dbReference>
<protein>
    <recommendedName>
        <fullName evidence="5 6">tRNA dimethylallyltransferase</fullName>
        <ecNumber evidence="5 6">2.5.1.75</ecNumber>
    </recommendedName>
</protein>
<reference evidence="8" key="1">
    <citation type="submission" date="2020-06" db="EMBL/GenBank/DDBJ databases">
        <title>Genomes of multiple members of Pneumocystis genus reveal paths to human pathogen Pneumocystis jirovecii.</title>
        <authorList>
            <person name="Cisse O.H."/>
            <person name="Ma L."/>
            <person name="Dekker J."/>
            <person name="Khil P."/>
            <person name="Jo J."/>
            <person name="Brenchley J."/>
            <person name="Blair R."/>
            <person name="Pahar B."/>
            <person name="Chabe M."/>
            <person name="Van Rompay K.A."/>
            <person name="Keesler R."/>
            <person name="Sukura A."/>
            <person name="Hirsch V."/>
            <person name="Kutty G."/>
            <person name="Liu Y."/>
            <person name="Peng L."/>
            <person name="Chen J."/>
            <person name="Song J."/>
            <person name="Weissenbacher-Lang C."/>
            <person name="Xu J."/>
            <person name="Upham N.S."/>
            <person name="Stajich J.E."/>
            <person name="Cuomo C.A."/>
            <person name="Cushion M.T."/>
            <person name="Kovacs J.A."/>
        </authorList>
    </citation>
    <scope>NUCLEOTIDE SEQUENCE</scope>
    <source>
        <strain evidence="8">2A</strain>
    </source>
</reference>
<dbReference type="Gene3D" id="1.10.20.140">
    <property type="match status" value="1"/>
</dbReference>
<comment type="catalytic activity">
    <reaction evidence="5 6">
        <text>adenosine(37) in tRNA + dimethylallyl diphosphate = N(6)-dimethylallyladenosine(37) in tRNA + diphosphate</text>
        <dbReference type="Rhea" id="RHEA:26482"/>
        <dbReference type="Rhea" id="RHEA-COMP:10162"/>
        <dbReference type="Rhea" id="RHEA-COMP:10375"/>
        <dbReference type="ChEBI" id="CHEBI:33019"/>
        <dbReference type="ChEBI" id="CHEBI:57623"/>
        <dbReference type="ChEBI" id="CHEBI:74411"/>
        <dbReference type="ChEBI" id="CHEBI:74415"/>
        <dbReference type="EC" id="2.5.1.75"/>
    </reaction>
</comment>
<dbReference type="GO" id="GO:0006400">
    <property type="term" value="P:tRNA modification"/>
    <property type="evidence" value="ECO:0007669"/>
    <property type="project" value="TreeGrafter"/>
</dbReference>
<dbReference type="SUPFAM" id="SSF57667">
    <property type="entry name" value="beta-beta-alpha zinc fingers"/>
    <property type="match status" value="1"/>
</dbReference>
<comment type="similarity">
    <text evidence="1 5 7">Belongs to the IPP transferase family.</text>
</comment>
<keyword evidence="5" id="KW-0963">Cytoplasm</keyword>
<keyword evidence="5 6" id="KW-0819">tRNA processing</keyword>
<evidence type="ECO:0000256" key="3">
    <source>
        <dbReference type="ARBA" id="ARBA00022741"/>
    </source>
</evidence>
<name>A0A899FYV8_9ASCO</name>
<evidence type="ECO:0000313" key="9">
    <source>
        <dbReference type="Proteomes" id="UP000663699"/>
    </source>
</evidence>
<dbReference type="EMBL" id="CP054537">
    <property type="protein sequence ID" value="QSL65474.1"/>
    <property type="molecule type" value="Genomic_DNA"/>
</dbReference>
<dbReference type="PANTHER" id="PTHR11088:SF89">
    <property type="entry name" value="TRNA DIMETHYLALLYLTRANSFERASE"/>
    <property type="match status" value="1"/>
</dbReference>
<dbReference type="InterPro" id="IPR039657">
    <property type="entry name" value="Dimethylallyltransferase"/>
</dbReference>
<evidence type="ECO:0000256" key="7">
    <source>
        <dbReference type="RuleBase" id="RU003785"/>
    </source>
</evidence>
<dbReference type="HAMAP" id="MF_00185">
    <property type="entry name" value="IPP_trans"/>
    <property type="match status" value="1"/>
</dbReference>
<dbReference type="PIRSF" id="PIRSF039110">
    <property type="entry name" value="IPP_transferase"/>
    <property type="match status" value="1"/>
</dbReference>
<keyword evidence="9" id="KW-1185">Reference proteome</keyword>
<proteinExistence type="inferred from homology"/>
<dbReference type="GO" id="GO:0052381">
    <property type="term" value="F:tRNA dimethylallyltransferase activity"/>
    <property type="evidence" value="ECO:0007669"/>
    <property type="project" value="UniProtKB-UniRule"/>
</dbReference>
<dbReference type="SUPFAM" id="SSF52540">
    <property type="entry name" value="P-loop containing nucleoside triphosphate hydrolases"/>
    <property type="match status" value="1"/>
</dbReference>
<dbReference type="GO" id="GO:0005739">
    <property type="term" value="C:mitochondrion"/>
    <property type="evidence" value="ECO:0007669"/>
    <property type="project" value="TreeGrafter"/>
</dbReference>
<dbReference type="EC" id="2.5.1.75" evidence="5 6"/>
<dbReference type="InterPro" id="IPR036236">
    <property type="entry name" value="Znf_C2H2_sf"/>
</dbReference>
<dbReference type="InterPro" id="IPR027417">
    <property type="entry name" value="P-loop_NTPase"/>
</dbReference>
<comment type="function">
    <text evidence="5">Catalyzes the transfer of a dimethylallyl group onto the adenine at position 37.</text>
</comment>
<dbReference type="AlphaFoldDB" id="A0A899FYV8"/>
<evidence type="ECO:0000256" key="2">
    <source>
        <dbReference type="ARBA" id="ARBA00022679"/>
    </source>
</evidence>
<dbReference type="GO" id="GO:0005524">
    <property type="term" value="F:ATP binding"/>
    <property type="evidence" value="ECO:0007669"/>
    <property type="project" value="UniProtKB-UniRule"/>
</dbReference>
<accession>A0A899FYV8</accession>
<keyword evidence="4 5" id="KW-0067">ATP-binding</keyword>
<evidence type="ECO:0000256" key="6">
    <source>
        <dbReference type="RuleBase" id="RU003783"/>
    </source>
</evidence>
<dbReference type="Pfam" id="PF01715">
    <property type="entry name" value="IPPT"/>
    <property type="match status" value="1"/>
</dbReference>
<evidence type="ECO:0000256" key="5">
    <source>
        <dbReference type="PIRNR" id="PIRNR039110"/>
    </source>
</evidence>
<dbReference type="PANTHER" id="PTHR11088">
    <property type="entry name" value="TRNA DIMETHYLALLYLTRANSFERASE"/>
    <property type="match status" value="1"/>
</dbReference>